<dbReference type="GO" id="GO:0000706">
    <property type="term" value="P:meiotic DNA double-strand break processing"/>
    <property type="evidence" value="ECO:0007669"/>
    <property type="project" value="TreeGrafter"/>
</dbReference>
<organism evidence="3 4">
    <name type="scientific">Prunus yedoensis var. nudiflora</name>
    <dbReference type="NCBI Taxonomy" id="2094558"/>
    <lineage>
        <taxon>Eukaryota</taxon>
        <taxon>Viridiplantae</taxon>
        <taxon>Streptophyta</taxon>
        <taxon>Embryophyta</taxon>
        <taxon>Tracheophyta</taxon>
        <taxon>Spermatophyta</taxon>
        <taxon>Magnoliopsida</taxon>
        <taxon>eudicotyledons</taxon>
        <taxon>Gunneridae</taxon>
        <taxon>Pentapetalae</taxon>
        <taxon>rosids</taxon>
        <taxon>fabids</taxon>
        <taxon>Rosales</taxon>
        <taxon>Rosaceae</taxon>
        <taxon>Amygdaloideae</taxon>
        <taxon>Amygdaleae</taxon>
        <taxon>Prunus</taxon>
    </lineage>
</organism>
<dbReference type="GO" id="GO:0000228">
    <property type="term" value="C:nuclear chromosome"/>
    <property type="evidence" value="ECO:0007669"/>
    <property type="project" value="TreeGrafter"/>
</dbReference>
<dbReference type="Pfam" id="PF21180">
    <property type="entry name" value="TOP6A-Spo11_Toprim"/>
    <property type="match status" value="1"/>
</dbReference>
<dbReference type="GO" id="GO:0042138">
    <property type="term" value="P:meiotic DNA double-strand break formation"/>
    <property type="evidence" value="ECO:0007669"/>
    <property type="project" value="TreeGrafter"/>
</dbReference>
<dbReference type="OrthoDB" id="5377392at2759"/>
<protein>
    <recommendedName>
        <fullName evidence="2">Topoisomerase 6 subunit A/Spo11 TOPRIM domain-containing protein</fullName>
    </recommendedName>
</protein>
<reference evidence="3 4" key="1">
    <citation type="submission" date="2018-02" db="EMBL/GenBank/DDBJ databases">
        <title>Draft genome of wild Prunus yedoensis var. nudiflora.</title>
        <authorList>
            <person name="Baek S."/>
            <person name="Kim J.-H."/>
            <person name="Choi K."/>
            <person name="Kim G.-B."/>
            <person name="Cho A."/>
            <person name="Jang H."/>
            <person name="Shin C.-H."/>
            <person name="Yu H.-J."/>
            <person name="Mun J.-H."/>
        </authorList>
    </citation>
    <scope>NUCLEOTIDE SEQUENCE [LARGE SCALE GENOMIC DNA]</scope>
    <source>
        <strain evidence="4">cv. Jeju island</strain>
        <tissue evidence="3">Leaf</tissue>
    </source>
</reference>
<dbReference type="InterPro" id="IPR002815">
    <property type="entry name" value="Spo11/TopoVI_A"/>
</dbReference>
<dbReference type="Gene3D" id="3.40.1360.10">
    <property type="match status" value="1"/>
</dbReference>
<dbReference type="SUPFAM" id="SSF56726">
    <property type="entry name" value="DNA topoisomerase IV, alpha subunit"/>
    <property type="match status" value="1"/>
</dbReference>
<dbReference type="InterPro" id="IPR034136">
    <property type="entry name" value="TOPRIM_Topo6A/Spo11"/>
</dbReference>
<feature type="domain" description="Topoisomerase 6 subunit A/Spo11 TOPRIM" evidence="2">
    <location>
        <begin position="37"/>
        <end position="112"/>
    </location>
</feature>
<accession>A0A314UC84</accession>
<dbReference type="PRINTS" id="PR01550">
    <property type="entry name" value="TOP6AFAMILY"/>
</dbReference>
<feature type="chain" id="PRO_5016362080" description="Topoisomerase 6 subunit A/Spo11 TOPRIM domain-containing protein" evidence="1">
    <location>
        <begin position="22"/>
        <end position="129"/>
    </location>
</feature>
<dbReference type="InterPro" id="IPR036078">
    <property type="entry name" value="Spo11/TopoVI_A_sf"/>
</dbReference>
<dbReference type="Proteomes" id="UP000250321">
    <property type="component" value="Unassembled WGS sequence"/>
</dbReference>
<dbReference type="AlphaFoldDB" id="A0A314UC84"/>
<evidence type="ECO:0000313" key="3">
    <source>
        <dbReference type="EMBL" id="PQM35075.1"/>
    </source>
</evidence>
<name>A0A314UC84_PRUYE</name>
<dbReference type="PANTHER" id="PTHR10848:SF3">
    <property type="entry name" value="MEIOTIC RECOMBINATION PROTEIN SPO11-1"/>
    <property type="match status" value="1"/>
</dbReference>
<evidence type="ECO:0000313" key="4">
    <source>
        <dbReference type="Proteomes" id="UP000250321"/>
    </source>
</evidence>
<dbReference type="GO" id="GO:0003918">
    <property type="term" value="F:DNA topoisomerase type II (double strand cut, ATP-hydrolyzing) activity"/>
    <property type="evidence" value="ECO:0007669"/>
    <property type="project" value="InterPro"/>
</dbReference>
<comment type="caution">
    <text evidence="3">The sequence shown here is derived from an EMBL/GenBank/DDBJ whole genome shotgun (WGS) entry which is preliminary data.</text>
</comment>
<dbReference type="PANTHER" id="PTHR10848">
    <property type="entry name" value="MEIOTIC RECOMBINATION PROTEIN SPO11"/>
    <property type="match status" value="1"/>
</dbReference>
<dbReference type="EMBL" id="PJQY01003722">
    <property type="protein sequence ID" value="PQM35075.1"/>
    <property type="molecule type" value="Genomic_DNA"/>
</dbReference>
<feature type="signal peptide" evidence="1">
    <location>
        <begin position="1"/>
        <end position="21"/>
    </location>
</feature>
<evidence type="ECO:0000256" key="1">
    <source>
        <dbReference type="SAM" id="SignalP"/>
    </source>
</evidence>
<evidence type="ECO:0000259" key="2">
    <source>
        <dbReference type="Pfam" id="PF21180"/>
    </source>
</evidence>
<proteinExistence type="predicted"/>
<dbReference type="STRING" id="2094558.A0A314UC84"/>
<sequence length="129" mass="14940">MLVKLFKGLWLVMGWLRFSEAGNMFDCIKYIVSVAKYILVVEKESVFQRLANDQFCNTNHCIVITGRGYPDISTRRFLGLLVDTLYLPTYCLVDCDLYGFDILSTYRFGSMVRLPDHSMNLLSVVYKLK</sequence>
<dbReference type="GO" id="GO:0003677">
    <property type="term" value="F:DNA binding"/>
    <property type="evidence" value="ECO:0007669"/>
    <property type="project" value="InterPro"/>
</dbReference>
<keyword evidence="1" id="KW-0732">Signal</keyword>
<keyword evidence="4" id="KW-1185">Reference proteome</keyword>
<dbReference type="CDD" id="cd00223">
    <property type="entry name" value="TOPRIM_TopoIIB_SPO"/>
    <property type="match status" value="1"/>
</dbReference>
<dbReference type="GO" id="GO:0007131">
    <property type="term" value="P:reciprocal meiotic recombination"/>
    <property type="evidence" value="ECO:0007669"/>
    <property type="project" value="TreeGrafter"/>
</dbReference>
<gene>
    <name evidence="3" type="ORF">Pyn_27545</name>
</gene>